<feature type="region of interest" description="Disordered" evidence="1">
    <location>
        <begin position="44"/>
        <end position="128"/>
    </location>
</feature>
<evidence type="ECO:0000256" key="2">
    <source>
        <dbReference type="SAM" id="SignalP"/>
    </source>
</evidence>
<feature type="compositionally biased region" description="Low complexity" evidence="1">
    <location>
        <begin position="96"/>
        <end position="110"/>
    </location>
</feature>
<sequence>MLKNSYVVGVLTVATLSLFPLTAQATDPCCKRVSAGGGDNAVIQTSTQQSNVSGSHNSTNQISSQNSNNATGRATRGDQGVVQDQLQDANSSGIGNRVNQVNRQNSSNRNAPAAVKGRRVSSCTARCI</sequence>
<proteinExistence type="predicted"/>
<feature type="compositionally biased region" description="Polar residues" evidence="1">
    <location>
        <begin position="44"/>
        <end position="54"/>
    </location>
</feature>
<reference evidence="3 4" key="1">
    <citation type="submission" date="2024-09" db="EMBL/GenBank/DDBJ databases">
        <title>Floridaenema gen nov. (Aerosakkonemataceae, Aerosakkonematales ord. nov., Cyanobacteria) from benthic tropical and subtropical fresh waters, with the description of four new species.</title>
        <authorList>
            <person name="Moretto J.A."/>
            <person name="Berthold D.E."/>
            <person name="Lefler F.W."/>
            <person name="Huang I.-S."/>
            <person name="Laughinghouse H. IV."/>
        </authorList>
    </citation>
    <scope>NUCLEOTIDE SEQUENCE [LARGE SCALE GENOMIC DNA]</scope>
    <source>
        <strain evidence="3 4">BLCC-F50</strain>
    </source>
</reference>
<evidence type="ECO:0000256" key="1">
    <source>
        <dbReference type="SAM" id="MobiDB-lite"/>
    </source>
</evidence>
<accession>A0ABV4XTP3</accession>
<name>A0ABV4XTP3_9CYAN</name>
<feature type="compositionally biased region" description="Low complexity" evidence="1">
    <location>
        <begin position="77"/>
        <end position="88"/>
    </location>
</feature>
<organism evidence="3 4">
    <name type="scientific">Floridaenema flaviceps BLCC-F50</name>
    <dbReference type="NCBI Taxonomy" id="3153642"/>
    <lineage>
        <taxon>Bacteria</taxon>
        <taxon>Bacillati</taxon>
        <taxon>Cyanobacteriota</taxon>
        <taxon>Cyanophyceae</taxon>
        <taxon>Oscillatoriophycideae</taxon>
        <taxon>Aerosakkonematales</taxon>
        <taxon>Aerosakkonemataceae</taxon>
        <taxon>Floridanema</taxon>
        <taxon>Floridanema flaviceps</taxon>
    </lineage>
</organism>
<comment type="caution">
    <text evidence="3">The sequence shown here is derived from an EMBL/GenBank/DDBJ whole genome shotgun (WGS) entry which is preliminary data.</text>
</comment>
<dbReference type="RefSeq" id="WP_413264100.1">
    <property type="nucleotide sequence ID" value="NZ_JBHFNR010000111.1"/>
</dbReference>
<gene>
    <name evidence="3" type="ORF">ACE1CI_16200</name>
</gene>
<keyword evidence="4" id="KW-1185">Reference proteome</keyword>
<feature type="chain" id="PRO_5046829900" description="Secreted protein" evidence="2">
    <location>
        <begin position="26"/>
        <end position="128"/>
    </location>
</feature>
<evidence type="ECO:0000313" key="4">
    <source>
        <dbReference type="Proteomes" id="UP001576784"/>
    </source>
</evidence>
<dbReference type="Proteomes" id="UP001576784">
    <property type="component" value="Unassembled WGS sequence"/>
</dbReference>
<dbReference type="EMBL" id="JBHFNR010000111">
    <property type="protein sequence ID" value="MFB2894452.1"/>
    <property type="molecule type" value="Genomic_DNA"/>
</dbReference>
<protein>
    <recommendedName>
        <fullName evidence="5">Secreted protein</fullName>
    </recommendedName>
</protein>
<feature type="signal peptide" evidence="2">
    <location>
        <begin position="1"/>
        <end position="25"/>
    </location>
</feature>
<evidence type="ECO:0008006" key="5">
    <source>
        <dbReference type="Google" id="ProtNLM"/>
    </source>
</evidence>
<evidence type="ECO:0000313" key="3">
    <source>
        <dbReference type="EMBL" id="MFB2894452.1"/>
    </source>
</evidence>
<feature type="compositionally biased region" description="Low complexity" evidence="1">
    <location>
        <begin position="55"/>
        <end position="69"/>
    </location>
</feature>
<keyword evidence="2" id="KW-0732">Signal</keyword>